<evidence type="ECO:0008006" key="4">
    <source>
        <dbReference type="Google" id="ProtNLM"/>
    </source>
</evidence>
<evidence type="ECO:0000313" key="3">
    <source>
        <dbReference type="Proteomes" id="UP000029575"/>
    </source>
</evidence>
<name>A0AA88Z6A4_BURCE</name>
<keyword evidence="1" id="KW-0812">Transmembrane</keyword>
<protein>
    <recommendedName>
        <fullName evidence="4">Transmembrane protein</fullName>
    </recommendedName>
</protein>
<evidence type="ECO:0000256" key="1">
    <source>
        <dbReference type="SAM" id="Phobius"/>
    </source>
</evidence>
<accession>A0AA88Z6A4</accession>
<organism evidence="2 3">
    <name type="scientific">Burkholderia cepacia</name>
    <name type="common">Pseudomonas cepacia</name>
    <dbReference type="NCBI Taxonomy" id="292"/>
    <lineage>
        <taxon>Bacteria</taxon>
        <taxon>Pseudomonadati</taxon>
        <taxon>Pseudomonadota</taxon>
        <taxon>Betaproteobacteria</taxon>
        <taxon>Burkholderiales</taxon>
        <taxon>Burkholderiaceae</taxon>
        <taxon>Burkholderia</taxon>
        <taxon>Burkholderia cepacia complex</taxon>
    </lineage>
</organism>
<evidence type="ECO:0000313" key="2">
    <source>
        <dbReference type="EMBL" id="KGB98697.1"/>
    </source>
</evidence>
<comment type="caution">
    <text evidence="2">The sequence shown here is derived from an EMBL/GenBank/DDBJ whole genome shotgun (WGS) entry which is preliminary data.</text>
</comment>
<dbReference type="EMBL" id="JPGD01000005">
    <property type="protein sequence ID" value="KGB98697.1"/>
    <property type="molecule type" value="Genomic_DNA"/>
</dbReference>
<dbReference type="AlphaFoldDB" id="A0AA88Z6A4"/>
<feature type="transmembrane region" description="Helical" evidence="1">
    <location>
        <begin position="54"/>
        <end position="74"/>
    </location>
</feature>
<keyword evidence="1" id="KW-0472">Membrane</keyword>
<dbReference type="Proteomes" id="UP000029575">
    <property type="component" value="Unassembled WGS sequence"/>
</dbReference>
<feature type="transmembrane region" description="Helical" evidence="1">
    <location>
        <begin position="15"/>
        <end position="33"/>
    </location>
</feature>
<reference evidence="2 3" key="1">
    <citation type="submission" date="2014-06" db="EMBL/GenBank/DDBJ databases">
        <authorList>
            <person name="Bishop-Lilly K.A."/>
            <person name="Broomall S.M."/>
            <person name="Chain P.S."/>
            <person name="Chertkov O."/>
            <person name="Coyne S.R."/>
            <person name="Daligault H.E."/>
            <person name="Davenport K.W."/>
            <person name="Erkkila T."/>
            <person name="Frey K.G."/>
            <person name="Gibbons H.S."/>
            <person name="Gu W."/>
            <person name="Jaissle J."/>
            <person name="Johnson S.L."/>
            <person name="Koroleva G.I."/>
            <person name="Ladner J.T."/>
            <person name="Lo C.-C."/>
            <person name="Minogue T.D."/>
            <person name="Munk C."/>
            <person name="Palacios G.F."/>
            <person name="Redden C.L."/>
            <person name="Rosenzweig C.N."/>
            <person name="Scholz M.B."/>
            <person name="Teshima H."/>
            <person name="Xu Y."/>
        </authorList>
    </citation>
    <scope>NUCLEOTIDE SEQUENCE [LARGE SCALE GENOMIC DNA]</scope>
    <source>
        <strain evidence="2 3">DWS 37UF10B-2</strain>
    </source>
</reference>
<sequence>MDASTMLWNAALGDWHAWVITAIGSALLWGRLGRTKVKAYVLSAWLDSFMPADGFVRVTVEVVLFVLLGTFLSLGLCAPVTFAQALGAGFGWTSLVAKQGR</sequence>
<gene>
    <name evidence="2" type="ORF">DM43_3518</name>
</gene>
<proteinExistence type="predicted"/>
<keyword evidence="1" id="KW-1133">Transmembrane helix</keyword>